<reference evidence="1" key="4">
    <citation type="submission" date="2019-03" db="UniProtKB">
        <authorList>
            <consortium name="EnsemblPlants"/>
        </authorList>
    </citation>
    <scope>IDENTIFICATION</scope>
</reference>
<proteinExistence type="predicted"/>
<dbReference type="AlphaFoldDB" id="A0A453FLC1"/>
<reference evidence="1" key="3">
    <citation type="journal article" date="2017" name="Nature">
        <title>Genome sequence of the progenitor of the wheat D genome Aegilops tauschii.</title>
        <authorList>
            <person name="Luo M.C."/>
            <person name="Gu Y.Q."/>
            <person name="Puiu D."/>
            <person name="Wang H."/>
            <person name="Twardziok S.O."/>
            <person name="Deal K.R."/>
            <person name="Huo N."/>
            <person name="Zhu T."/>
            <person name="Wang L."/>
            <person name="Wang Y."/>
            <person name="McGuire P.E."/>
            <person name="Liu S."/>
            <person name="Long H."/>
            <person name="Ramasamy R.K."/>
            <person name="Rodriguez J.C."/>
            <person name="Van S.L."/>
            <person name="Yuan L."/>
            <person name="Wang Z."/>
            <person name="Xia Z."/>
            <person name="Xiao L."/>
            <person name="Anderson O.D."/>
            <person name="Ouyang S."/>
            <person name="Liang Y."/>
            <person name="Zimin A.V."/>
            <person name="Pertea G."/>
            <person name="Qi P."/>
            <person name="Bennetzen J.L."/>
            <person name="Dai X."/>
            <person name="Dawson M.W."/>
            <person name="Muller H.G."/>
            <person name="Kugler K."/>
            <person name="Rivarola-Duarte L."/>
            <person name="Spannagl M."/>
            <person name="Mayer K.F.X."/>
            <person name="Lu F.H."/>
            <person name="Bevan M.W."/>
            <person name="Leroy P."/>
            <person name="Li P."/>
            <person name="You F.M."/>
            <person name="Sun Q."/>
            <person name="Liu Z."/>
            <person name="Lyons E."/>
            <person name="Wicker T."/>
            <person name="Salzberg S.L."/>
            <person name="Devos K.M."/>
            <person name="Dvorak J."/>
        </authorList>
    </citation>
    <scope>NUCLEOTIDE SEQUENCE [LARGE SCALE GENOMIC DNA]</scope>
    <source>
        <strain evidence="1">cv. AL8/78</strain>
    </source>
</reference>
<dbReference type="InterPro" id="IPR006912">
    <property type="entry name" value="Harbinger_derived_prot"/>
</dbReference>
<evidence type="ECO:0000313" key="2">
    <source>
        <dbReference type="Proteomes" id="UP000015105"/>
    </source>
</evidence>
<dbReference type="EnsemblPlants" id="AET3Gv20713300.1">
    <property type="protein sequence ID" value="AET3Gv20713300.1"/>
    <property type="gene ID" value="AET3Gv20713300"/>
</dbReference>
<organism evidence="1 2">
    <name type="scientific">Aegilops tauschii subsp. strangulata</name>
    <name type="common">Goatgrass</name>
    <dbReference type="NCBI Taxonomy" id="200361"/>
    <lineage>
        <taxon>Eukaryota</taxon>
        <taxon>Viridiplantae</taxon>
        <taxon>Streptophyta</taxon>
        <taxon>Embryophyta</taxon>
        <taxon>Tracheophyta</taxon>
        <taxon>Spermatophyta</taxon>
        <taxon>Magnoliopsida</taxon>
        <taxon>Liliopsida</taxon>
        <taxon>Poales</taxon>
        <taxon>Poaceae</taxon>
        <taxon>BOP clade</taxon>
        <taxon>Pooideae</taxon>
        <taxon>Triticodae</taxon>
        <taxon>Triticeae</taxon>
        <taxon>Triticinae</taxon>
        <taxon>Aegilops</taxon>
    </lineage>
</organism>
<reference evidence="1" key="5">
    <citation type="journal article" date="2021" name="G3 (Bethesda)">
        <title>Aegilops tauschii genome assembly Aet v5.0 features greater sequence contiguity and improved annotation.</title>
        <authorList>
            <person name="Wang L."/>
            <person name="Zhu T."/>
            <person name="Rodriguez J.C."/>
            <person name="Deal K.R."/>
            <person name="Dubcovsky J."/>
            <person name="McGuire P.E."/>
            <person name="Lux T."/>
            <person name="Spannagl M."/>
            <person name="Mayer K.F.X."/>
            <person name="Baldrich P."/>
            <person name="Meyers B.C."/>
            <person name="Huo N."/>
            <person name="Gu Y.Q."/>
            <person name="Zhou H."/>
            <person name="Devos K.M."/>
            <person name="Bennetzen J.L."/>
            <person name="Unver T."/>
            <person name="Budak H."/>
            <person name="Gulick P.J."/>
            <person name="Galiba G."/>
            <person name="Kalapos B."/>
            <person name="Nelson D.R."/>
            <person name="Li P."/>
            <person name="You F.M."/>
            <person name="Luo M.C."/>
            <person name="Dvorak J."/>
        </authorList>
    </citation>
    <scope>NUCLEOTIDE SEQUENCE [LARGE SCALE GENOMIC DNA]</scope>
    <source>
        <strain evidence="1">cv. AL8/78</strain>
    </source>
</reference>
<dbReference type="Proteomes" id="UP000015105">
    <property type="component" value="Chromosome 3D"/>
</dbReference>
<reference evidence="2" key="2">
    <citation type="journal article" date="2017" name="Nat. Plants">
        <title>The Aegilops tauschii genome reveals multiple impacts of transposons.</title>
        <authorList>
            <person name="Zhao G."/>
            <person name="Zou C."/>
            <person name="Li K."/>
            <person name="Wang K."/>
            <person name="Li T."/>
            <person name="Gao L."/>
            <person name="Zhang X."/>
            <person name="Wang H."/>
            <person name="Yang Z."/>
            <person name="Liu X."/>
            <person name="Jiang W."/>
            <person name="Mao L."/>
            <person name="Kong X."/>
            <person name="Jiao Y."/>
            <person name="Jia J."/>
        </authorList>
    </citation>
    <scope>NUCLEOTIDE SEQUENCE [LARGE SCALE GENOMIC DNA]</scope>
    <source>
        <strain evidence="2">cv. AL8/78</strain>
    </source>
</reference>
<keyword evidence="2" id="KW-1185">Reference proteome</keyword>
<accession>A0A453FLC1</accession>
<name>A0A453FLC1_AEGTS</name>
<dbReference type="Gramene" id="AET3Gv20713300.1">
    <property type="protein sequence ID" value="AET3Gv20713300.1"/>
    <property type="gene ID" value="AET3Gv20713300"/>
</dbReference>
<reference evidence="2" key="1">
    <citation type="journal article" date="2014" name="Science">
        <title>Ancient hybridizations among the ancestral genomes of bread wheat.</title>
        <authorList>
            <consortium name="International Wheat Genome Sequencing Consortium,"/>
            <person name="Marcussen T."/>
            <person name="Sandve S.R."/>
            <person name="Heier L."/>
            <person name="Spannagl M."/>
            <person name="Pfeifer M."/>
            <person name="Jakobsen K.S."/>
            <person name="Wulff B.B."/>
            <person name="Steuernagel B."/>
            <person name="Mayer K.F."/>
            <person name="Olsen O.A."/>
        </authorList>
    </citation>
    <scope>NUCLEOTIDE SEQUENCE [LARGE SCALE GENOMIC DNA]</scope>
    <source>
        <strain evidence="2">cv. AL8/78</strain>
    </source>
</reference>
<evidence type="ECO:0000313" key="1">
    <source>
        <dbReference type="EnsemblPlants" id="AET3Gv20713300.1"/>
    </source>
</evidence>
<sequence>MPGSLNDINVVNRSPLMSKIANGELPPVQFVANGRTYNHGYY</sequence>
<protein>
    <submittedName>
        <fullName evidence="1">Uncharacterized protein</fullName>
    </submittedName>
</protein>
<dbReference type="Pfam" id="PF04827">
    <property type="entry name" value="Plant_tran"/>
    <property type="match status" value="1"/>
</dbReference>